<dbReference type="Pfam" id="PF18911">
    <property type="entry name" value="PKD_4"/>
    <property type="match status" value="2"/>
</dbReference>
<dbReference type="Pfam" id="PF13229">
    <property type="entry name" value="Beta_helix"/>
    <property type="match status" value="1"/>
</dbReference>
<gene>
    <name evidence="4" type="ORF">RQM65_16215</name>
</gene>
<dbReference type="SUPFAM" id="SSF51126">
    <property type="entry name" value="Pectin lyase-like"/>
    <property type="match status" value="1"/>
</dbReference>
<evidence type="ECO:0000259" key="3">
    <source>
        <dbReference type="PROSITE" id="PS50093"/>
    </source>
</evidence>
<evidence type="ECO:0000256" key="2">
    <source>
        <dbReference type="SAM" id="SignalP"/>
    </source>
</evidence>
<feature type="region of interest" description="Disordered" evidence="1">
    <location>
        <begin position="227"/>
        <end position="284"/>
    </location>
</feature>
<dbReference type="Proteomes" id="UP001250656">
    <property type="component" value="Unassembled WGS sequence"/>
</dbReference>
<organism evidence="4 5">
    <name type="scientific">Pricia mediterranea</name>
    <dbReference type="NCBI Taxonomy" id="3076079"/>
    <lineage>
        <taxon>Bacteria</taxon>
        <taxon>Pseudomonadati</taxon>
        <taxon>Bacteroidota</taxon>
        <taxon>Flavobacteriia</taxon>
        <taxon>Flavobacteriales</taxon>
        <taxon>Flavobacteriaceae</taxon>
        <taxon>Pricia</taxon>
    </lineage>
</organism>
<proteinExistence type="predicted"/>
<dbReference type="PROSITE" id="PS50093">
    <property type="entry name" value="PKD"/>
    <property type="match status" value="2"/>
</dbReference>
<name>A0ABU3LAJ1_9FLAO</name>
<dbReference type="PROSITE" id="PS51257">
    <property type="entry name" value="PROKAR_LIPOPROTEIN"/>
    <property type="match status" value="1"/>
</dbReference>
<feature type="chain" id="PRO_5045450675" evidence="2">
    <location>
        <begin position="24"/>
        <end position="683"/>
    </location>
</feature>
<dbReference type="InterPro" id="IPR022409">
    <property type="entry name" value="PKD/Chitinase_dom"/>
</dbReference>
<evidence type="ECO:0000313" key="5">
    <source>
        <dbReference type="Proteomes" id="UP001250656"/>
    </source>
</evidence>
<evidence type="ECO:0000256" key="1">
    <source>
        <dbReference type="SAM" id="MobiDB-lite"/>
    </source>
</evidence>
<evidence type="ECO:0000313" key="4">
    <source>
        <dbReference type="EMBL" id="MDT7830214.1"/>
    </source>
</evidence>
<feature type="domain" description="PKD" evidence="3">
    <location>
        <begin position="71"/>
        <end position="144"/>
    </location>
</feature>
<dbReference type="CDD" id="cd00146">
    <property type="entry name" value="PKD"/>
    <property type="match status" value="2"/>
</dbReference>
<dbReference type="InterPro" id="IPR011050">
    <property type="entry name" value="Pectin_lyase_fold/virulence"/>
</dbReference>
<feature type="compositionally biased region" description="Low complexity" evidence="1">
    <location>
        <begin position="257"/>
        <end position="282"/>
    </location>
</feature>
<dbReference type="InterPro" id="IPR013783">
    <property type="entry name" value="Ig-like_fold"/>
</dbReference>
<feature type="signal peptide" evidence="2">
    <location>
        <begin position="1"/>
        <end position="23"/>
    </location>
</feature>
<dbReference type="InterPro" id="IPR012334">
    <property type="entry name" value="Pectin_lyas_fold"/>
</dbReference>
<dbReference type="InterPro" id="IPR035986">
    <property type="entry name" value="PKD_dom_sf"/>
</dbReference>
<dbReference type="Gene3D" id="2.160.20.10">
    <property type="entry name" value="Single-stranded right-handed beta-helix, Pectin lyase-like"/>
    <property type="match status" value="1"/>
</dbReference>
<feature type="domain" description="PKD" evidence="3">
    <location>
        <begin position="160"/>
        <end position="247"/>
    </location>
</feature>
<feature type="compositionally biased region" description="Polar residues" evidence="1">
    <location>
        <begin position="227"/>
        <end position="240"/>
    </location>
</feature>
<dbReference type="RefSeq" id="WP_314016464.1">
    <property type="nucleotide sequence ID" value="NZ_JAVTTP010000001.1"/>
</dbReference>
<comment type="caution">
    <text evidence="4">The sequence shown here is derived from an EMBL/GenBank/DDBJ whole genome shotgun (WGS) entry which is preliminary data.</text>
</comment>
<dbReference type="SMART" id="SM00089">
    <property type="entry name" value="PKD"/>
    <property type="match status" value="2"/>
</dbReference>
<dbReference type="SUPFAM" id="SSF49299">
    <property type="entry name" value="PKD domain"/>
    <property type="match status" value="2"/>
</dbReference>
<dbReference type="SMART" id="SM00710">
    <property type="entry name" value="PbH1"/>
    <property type="match status" value="6"/>
</dbReference>
<dbReference type="Gene3D" id="2.60.40.10">
    <property type="entry name" value="Immunoglobulins"/>
    <property type="match status" value="2"/>
</dbReference>
<sequence>MNLLPTKTVLRFFCLIIFGLAFTISCSKDDEDDEVFEAIDKTEVAKKVNATAASRPITAVISGTLRGGALPSTGKAPFKVAFKSWNSKNQDDIESYFWDFNDGSTTRTKNPSHTFTKPGDYRVKLTVKTKGGFTHSTTENITITGSGTTSKSESSNINIAAKISGSIPSSGRAPLTVNFKAWNSTNQNYIKGYFWDFKDGSTTTTKNPTHTFRKSGTFEVELSVKNAQGQTHSVTRTITITGSSSTSGNSGGGSSSDGGSSSSDGGSSSSGSSSNGSSSSSGNYPSHAVKASSFGFRSGDATAAFEAAIKSGSSYVVIDKQSSDWVIRPTRFYNLRNMTIVFEPGVTLRAKSGAFRDGNRLFELVNSNNITVEGTGATFRMNKSEYTSGEQRHTFGISRSTNITVRGLTLRDSGGSGIYIVGDGGSGYSQNITLENIRSLNHRRDGITITSAQDVWVRNSVFSGSSGTKPEAGVVLESDRSSQRLVNINFENCKFSGNNNAGVHFSTTRMNGSSRAVSVKVVDSEFSNNGVSPSSSVMATEIYVGGGKGNYVVGGEIRFERNSFNGSRGRIVFTRKSGDGFKAVFKDCEATNVVGSTSGSPIRIEGSSDRNTAGGMVFDNFHIQYNRNVPFMHINAPSRNGSFDIKNVSGSFTIKEPNNNPLKYSGGYKPSKNVNVSVNYRHI</sequence>
<keyword evidence="2" id="KW-0732">Signal</keyword>
<dbReference type="InterPro" id="IPR000601">
    <property type="entry name" value="PKD_dom"/>
</dbReference>
<accession>A0ABU3LAJ1</accession>
<dbReference type="InterPro" id="IPR006626">
    <property type="entry name" value="PbH1"/>
</dbReference>
<dbReference type="EMBL" id="JAVTTP010000001">
    <property type="protein sequence ID" value="MDT7830214.1"/>
    <property type="molecule type" value="Genomic_DNA"/>
</dbReference>
<reference evidence="4 5" key="1">
    <citation type="submission" date="2023-09" db="EMBL/GenBank/DDBJ databases">
        <title>Novel taxa isolated from Blanes Bay.</title>
        <authorList>
            <person name="Rey-Velasco X."/>
            <person name="Lucena T."/>
        </authorList>
    </citation>
    <scope>NUCLEOTIDE SEQUENCE [LARGE SCALE GENOMIC DNA]</scope>
    <source>
        <strain evidence="4 5">S334</strain>
    </source>
</reference>
<dbReference type="InterPro" id="IPR039448">
    <property type="entry name" value="Beta_helix"/>
</dbReference>
<keyword evidence="5" id="KW-1185">Reference proteome</keyword>
<protein>
    <submittedName>
        <fullName evidence="4">PKD domain-containing protein</fullName>
    </submittedName>
</protein>